<accession>A0A5B6VVL3</accession>
<dbReference type="EMBL" id="SMMG02000005">
    <property type="protein sequence ID" value="KAA3472867.1"/>
    <property type="molecule type" value="Genomic_DNA"/>
</dbReference>
<reference evidence="3" key="1">
    <citation type="journal article" date="2019" name="Plant Biotechnol. J.">
        <title>Genome sequencing of the Australian wild diploid species Gossypium australe highlights disease resistance and delayed gland morphogenesis.</title>
        <authorList>
            <person name="Cai Y."/>
            <person name="Cai X."/>
            <person name="Wang Q."/>
            <person name="Wang P."/>
            <person name="Zhang Y."/>
            <person name="Cai C."/>
            <person name="Xu Y."/>
            <person name="Wang K."/>
            <person name="Zhou Z."/>
            <person name="Wang C."/>
            <person name="Geng S."/>
            <person name="Li B."/>
            <person name="Dong Q."/>
            <person name="Hou Y."/>
            <person name="Wang H."/>
            <person name="Ai P."/>
            <person name="Liu Z."/>
            <person name="Yi F."/>
            <person name="Sun M."/>
            <person name="An G."/>
            <person name="Cheng J."/>
            <person name="Zhang Y."/>
            <person name="Shi Q."/>
            <person name="Xie Y."/>
            <person name="Shi X."/>
            <person name="Chang Y."/>
            <person name="Huang F."/>
            <person name="Chen Y."/>
            <person name="Hong S."/>
            <person name="Mi L."/>
            <person name="Sun Q."/>
            <person name="Zhang L."/>
            <person name="Zhou B."/>
            <person name="Peng R."/>
            <person name="Zhang X."/>
            <person name="Liu F."/>
        </authorList>
    </citation>
    <scope>NUCLEOTIDE SEQUENCE [LARGE SCALE GENOMIC DNA]</scope>
    <source>
        <strain evidence="3">cv. PA1801</strain>
    </source>
</reference>
<dbReference type="SUPFAM" id="SSF53098">
    <property type="entry name" value="Ribonuclease H-like"/>
    <property type="match status" value="1"/>
</dbReference>
<sequence length="767" mass="87901">MNFSPLPPHVFAGENYNIWAVKMKIYLQVHNLWSVVQVDIEPPSLRANATIAQIRIMATINNIRLLGDEFSDKKIVEKSKEEKIEWRSILRELFKPEAERVQARAQVTRNQAQTVEDVQAQEEYVFTASCFTSSSKARKNWLIDSGCTHHMAFNKVMFKELDTSSVSKVRIGNCEFIEAKSKGKAVICTQSGNKTISEVLFVPDIDQNLLGVGQLLEKGYSLIFENKTCVIKDPSDQVLVAVAMHDRYFILDVNRLEAKAHIALVDESCLWHKRLGYVNYKSLSLLHKLSLVKDMSKIEPRKDVCEVCQYFALFIDDCTRFYWVSFLKQNSDVTDFFFKFKALVENQASCKLKTLRSDNGITCVSQRFQKICDEVGIQHQLTTIYTPQQNGVFETEDDFVSAPVRGTKTLIDIYKMCDITIVEPFCFDDATREGCWKEAMEAELMMIYKNDTWELVDRPINRRVIGVKWLDVKSAFLNGFLKEEIFVEQPDGFKVLSEDDKVYKLKNAMYSLKHAPRAWYDRIDAYLSRLGFEKSISELKLYVNKAVKRTFLIVSLYVDGLLVTGCRSEMIEEFKNRQAFPLKVLSIFYIANRKPASTSVALGEKLSSNNDHDRVDKKSYKSLICCLLYLIAIKPDIMFVVSLLSRFMHCCNVTHFKAAKRVLRYVKGTLSYGVKFERAEELKPVGYSDSDWASSVDDMKSTSGYFLTLGLGVFSWSFMKQQTVAQSIVEAEYIATATAVNQAIWLRKLLSDLNADQMEAIEIRVDN</sequence>
<dbReference type="InterPro" id="IPR013103">
    <property type="entry name" value="RVT_2"/>
</dbReference>
<dbReference type="Pfam" id="PF13961">
    <property type="entry name" value="DUF4219"/>
    <property type="match status" value="1"/>
</dbReference>
<gene>
    <name evidence="2" type="ORF">EPI10_023291</name>
</gene>
<organism evidence="2 3">
    <name type="scientific">Gossypium australe</name>
    <dbReference type="NCBI Taxonomy" id="47621"/>
    <lineage>
        <taxon>Eukaryota</taxon>
        <taxon>Viridiplantae</taxon>
        <taxon>Streptophyta</taxon>
        <taxon>Embryophyta</taxon>
        <taxon>Tracheophyta</taxon>
        <taxon>Spermatophyta</taxon>
        <taxon>Magnoliopsida</taxon>
        <taxon>eudicotyledons</taxon>
        <taxon>Gunneridae</taxon>
        <taxon>Pentapetalae</taxon>
        <taxon>rosids</taxon>
        <taxon>malvids</taxon>
        <taxon>Malvales</taxon>
        <taxon>Malvaceae</taxon>
        <taxon>Malvoideae</taxon>
        <taxon>Gossypium</taxon>
    </lineage>
</organism>
<name>A0A5B6VVL3_9ROSI</name>
<dbReference type="Pfam" id="PF22936">
    <property type="entry name" value="Pol_BBD"/>
    <property type="match status" value="1"/>
</dbReference>
<dbReference type="InterPro" id="IPR025314">
    <property type="entry name" value="DUF4219"/>
</dbReference>
<comment type="caution">
    <text evidence="2">The sequence shown here is derived from an EMBL/GenBank/DDBJ whole genome shotgun (WGS) entry which is preliminary data.</text>
</comment>
<evidence type="ECO:0000259" key="1">
    <source>
        <dbReference type="PROSITE" id="PS50994"/>
    </source>
</evidence>
<dbReference type="PROSITE" id="PS50994">
    <property type="entry name" value="INTEGRASE"/>
    <property type="match status" value="1"/>
</dbReference>
<dbReference type="AlphaFoldDB" id="A0A5B6VVL3"/>
<protein>
    <submittedName>
        <fullName evidence="2">Pleiotropic drug resistance protein 3-like</fullName>
    </submittedName>
</protein>
<dbReference type="Pfam" id="PF07727">
    <property type="entry name" value="RVT_2"/>
    <property type="match status" value="1"/>
</dbReference>
<dbReference type="CDD" id="cd09272">
    <property type="entry name" value="RNase_HI_RT_Ty1"/>
    <property type="match status" value="1"/>
</dbReference>
<dbReference type="GO" id="GO:0015074">
    <property type="term" value="P:DNA integration"/>
    <property type="evidence" value="ECO:0007669"/>
    <property type="project" value="InterPro"/>
</dbReference>
<dbReference type="Gene3D" id="3.30.420.10">
    <property type="entry name" value="Ribonuclease H-like superfamily/Ribonuclease H"/>
    <property type="match status" value="1"/>
</dbReference>
<dbReference type="GO" id="GO:0003676">
    <property type="term" value="F:nucleic acid binding"/>
    <property type="evidence" value="ECO:0007669"/>
    <property type="project" value="InterPro"/>
</dbReference>
<dbReference type="InterPro" id="IPR012337">
    <property type="entry name" value="RNaseH-like_sf"/>
</dbReference>
<keyword evidence="3" id="KW-1185">Reference proteome</keyword>
<feature type="domain" description="Integrase catalytic" evidence="1">
    <location>
        <begin position="283"/>
        <end position="394"/>
    </location>
</feature>
<dbReference type="Proteomes" id="UP000325315">
    <property type="component" value="Unassembled WGS sequence"/>
</dbReference>
<dbReference type="InterPro" id="IPR054722">
    <property type="entry name" value="PolX-like_BBD"/>
</dbReference>
<dbReference type="PANTHER" id="PTHR11439">
    <property type="entry name" value="GAG-POL-RELATED RETROTRANSPOSON"/>
    <property type="match status" value="1"/>
</dbReference>
<dbReference type="PANTHER" id="PTHR11439:SF503">
    <property type="entry name" value="CYSTEINE-RICH RLK (RECEPTOR-LIKE PROTEIN KINASE) 8"/>
    <property type="match status" value="1"/>
</dbReference>
<evidence type="ECO:0000313" key="3">
    <source>
        <dbReference type="Proteomes" id="UP000325315"/>
    </source>
</evidence>
<dbReference type="InterPro" id="IPR001584">
    <property type="entry name" value="Integrase_cat-core"/>
</dbReference>
<dbReference type="OrthoDB" id="2596766at2759"/>
<dbReference type="InterPro" id="IPR036397">
    <property type="entry name" value="RNaseH_sf"/>
</dbReference>
<dbReference type="Pfam" id="PF00665">
    <property type="entry name" value="rve"/>
    <property type="match status" value="1"/>
</dbReference>
<proteinExistence type="predicted"/>
<evidence type="ECO:0000313" key="2">
    <source>
        <dbReference type="EMBL" id="KAA3472867.1"/>
    </source>
</evidence>